<organism evidence="1 2">
    <name type="scientific">Hominifimenecus microfluidus</name>
    <dbReference type="NCBI Taxonomy" id="2885348"/>
    <lineage>
        <taxon>Bacteria</taxon>
        <taxon>Bacillati</taxon>
        <taxon>Bacillota</taxon>
        <taxon>Clostridia</taxon>
        <taxon>Lachnospirales</taxon>
        <taxon>Lachnospiraceae</taxon>
        <taxon>Hominifimenecus</taxon>
    </lineage>
</organism>
<dbReference type="Gene3D" id="1.10.10.10">
    <property type="entry name" value="Winged helix-like DNA-binding domain superfamily/Winged helix DNA-binding domain"/>
    <property type="match status" value="1"/>
</dbReference>
<name>A0AAE3E9N1_9FIRM</name>
<sequence length="101" mass="12137">MYIKIAIRNKVYDIWRKADPVVSYELADYDRPEEEDAYLWLEWENLLKQLPALQYEIIVGTIWKQESVASIAKQFHVSRQFASQERKRALAFLYKQLQKGR</sequence>
<dbReference type="SUPFAM" id="SSF88659">
    <property type="entry name" value="Sigma3 and sigma4 domains of RNA polymerase sigma factors"/>
    <property type="match status" value="1"/>
</dbReference>
<dbReference type="EMBL" id="JAJEQR010000022">
    <property type="protein sequence ID" value="MCC2231081.1"/>
    <property type="molecule type" value="Genomic_DNA"/>
</dbReference>
<dbReference type="InterPro" id="IPR013324">
    <property type="entry name" value="RNA_pol_sigma_r3/r4-like"/>
</dbReference>
<comment type="caution">
    <text evidence="1">The sequence shown here is derived from an EMBL/GenBank/DDBJ whole genome shotgun (WGS) entry which is preliminary data.</text>
</comment>
<dbReference type="Proteomes" id="UP001198182">
    <property type="component" value="Unassembled WGS sequence"/>
</dbReference>
<accession>A0AAE3E9N1</accession>
<gene>
    <name evidence="1" type="ORF">LKD81_08730</name>
</gene>
<dbReference type="AlphaFoldDB" id="A0AAE3E9N1"/>
<protein>
    <submittedName>
        <fullName evidence="1">Uncharacterized protein</fullName>
    </submittedName>
</protein>
<keyword evidence="2" id="KW-1185">Reference proteome</keyword>
<reference evidence="1" key="1">
    <citation type="submission" date="2021-10" db="EMBL/GenBank/DDBJ databases">
        <title>Anaerobic single-cell dispensing facilitates the cultivation of human gut bacteria.</title>
        <authorList>
            <person name="Afrizal A."/>
        </authorList>
    </citation>
    <scope>NUCLEOTIDE SEQUENCE</scope>
    <source>
        <strain evidence="1">CLA-AA-H215</strain>
    </source>
</reference>
<evidence type="ECO:0000313" key="2">
    <source>
        <dbReference type="Proteomes" id="UP001198182"/>
    </source>
</evidence>
<proteinExistence type="predicted"/>
<dbReference type="RefSeq" id="WP_349167044.1">
    <property type="nucleotide sequence ID" value="NZ_JBBNNY010000035.1"/>
</dbReference>
<dbReference type="InterPro" id="IPR036388">
    <property type="entry name" value="WH-like_DNA-bd_sf"/>
</dbReference>
<evidence type="ECO:0000313" key="1">
    <source>
        <dbReference type="EMBL" id="MCC2231081.1"/>
    </source>
</evidence>